<name>A0A2A6LQU9_RHIFR</name>
<dbReference type="AlphaFoldDB" id="A0A2A6LQU9"/>
<accession>A0A2A6LQU9</accession>
<dbReference type="Pfam" id="PF02624">
    <property type="entry name" value="YcaO"/>
    <property type="match status" value="1"/>
</dbReference>
<dbReference type="InterPro" id="IPR003776">
    <property type="entry name" value="YcaO-like_dom"/>
</dbReference>
<dbReference type="Gene3D" id="3.30.1330.230">
    <property type="match status" value="1"/>
</dbReference>
<gene>
    <name evidence="2" type="ORF">CO661_29075</name>
</gene>
<feature type="domain" description="YcaO" evidence="1">
    <location>
        <begin position="126"/>
        <end position="444"/>
    </location>
</feature>
<dbReference type="PANTHER" id="PTHR37809">
    <property type="entry name" value="RIBOSOMAL PROTEIN S12 METHYLTHIOTRANSFERASE ACCESSORY FACTOR YCAO"/>
    <property type="match status" value="1"/>
</dbReference>
<sequence>MSLRICVRRLKSRNAKGQRPCCSARAGQSGSSILSASFEPQAQPSRIPETIEGLSAFHHEIISGLSRPWSQGREPEEAEDRLRKIMPLCRRARITRLADLTGLDRVGVPVVQAIRPAALSEVTSLGRGAVLAEAAVGAIMESLERYFAESIPTQRTFLATADEVDIADGLFDRLLVPDCRENWRLRAILWIMGLDVATGHPQPVPLELVHSCYTEPPPAGDGLFVRTTTGLACHMDACSAFLHGLFECIERDAIARAFATHGFFDRMRMASTGLGARVDHIRSAAAAGGISFALWHAPSPAGVPAVWCQTIETGPGEPILALPTEGYAAGPSVEAAAASAMLEALSARAGAISGARDDQTRGHYRRSMDAAVAKARQLILEAGPGRPADAALSLPIADPVSLLQGVMSAGLGPVLAVPVGSDTDTGVQCVRTVLAGAHPFFVLR</sequence>
<dbReference type="PROSITE" id="PS51664">
    <property type="entry name" value="YCAO"/>
    <property type="match status" value="1"/>
</dbReference>
<dbReference type="Proteomes" id="UP000220353">
    <property type="component" value="Unassembled WGS sequence"/>
</dbReference>
<evidence type="ECO:0000313" key="2">
    <source>
        <dbReference type="EMBL" id="PDT44489.1"/>
    </source>
</evidence>
<dbReference type="EMBL" id="NWTC01000032">
    <property type="protein sequence ID" value="PDT44489.1"/>
    <property type="molecule type" value="Genomic_DNA"/>
</dbReference>
<dbReference type="NCBIfam" id="TIGR00702">
    <property type="entry name" value="YcaO-type kinase domain"/>
    <property type="match status" value="1"/>
</dbReference>
<dbReference type="PANTHER" id="PTHR37809:SF1">
    <property type="entry name" value="RIBOSOMAL PROTEIN S12 METHYLTHIOTRANSFERASE ACCESSORY FACTOR YCAO"/>
    <property type="match status" value="1"/>
</dbReference>
<organism evidence="2 3">
    <name type="scientific">Rhizobium fredii</name>
    <name type="common">Sinorhizobium fredii</name>
    <dbReference type="NCBI Taxonomy" id="380"/>
    <lineage>
        <taxon>Bacteria</taxon>
        <taxon>Pseudomonadati</taxon>
        <taxon>Pseudomonadota</taxon>
        <taxon>Alphaproteobacteria</taxon>
        <taxon>Hyphomicrobiales</taxon>
        <taxon>Rhizobiaceae</taxon>
        <taxon>Sinorhizobium/Ensifer group</taxon>
        <taxon>Sinorhizobium</taxon>
    </lineage>
</organism>
<protein>
    <recommendedName>
        <fullName evidence="1">YcaO domain-containing protein</fullName>
    </recommendedName>
</protein>
<evidence type="ECO:0000313" key="3">
    <source>
        <dbReference type="Proteomes" id="UP000220353"/>
    </source>
</evidence>
<evidence type="ECO:0000259" key="1">
    <source>
        <dbReference type="PROSITE" id="PS51664"/>
    </source>
</evidence>
<comment type="caution">
    <text evidence="2">The sequence shown here is derived from an EMBL/GenBank/DDBJ whole genome shotgun (WGS) entry which is preliminary data.</text>
</comment>
<proteinExistence type="predicted"/>
<reference evidence="2 3" key="1">
    <citation type="submission" date="2017-09" db="EMBL/GenBank/DDBJ databases">
        <title>Comparative genomics of rhizobia isolated from Phaseolus vulgaris in China.</title>
        <authorList>
            <person name="Tong W."/>
        </authorList>
    </citation>
    <scope>NUCLEOTIDE SEQUENCE [LARGE SCALE GENOMIC DNA]</scope>
    <source>
        <strain evidence="2 3">PCH1</strain>
    </source>
</reference>